<dbReference type="RefSeq" id="XP_041677421.1">
    <property type="nucleotide sequence ID" value="XM_041826111.1"/>
</dbReference>
<protein>
    <submittedName>
        <fullName evidence="1">Uncharacterized protein</fullName>
    </submittedName>
</protein>
<keyword evidence="2" id="KW-1185">Reference proteome</keyword>
<proteinExistence type="predicted"/>
<dbReference type="GeneID" id="65081335"/>
<dbReference type="EMBL" id="FCQH01000001">
    <property type="protein sequence ID" value="CVK85156.1"/>
    <property type="molecule type" value="Genomic_DNA"/>
</dbReference>
<dbReference type="Proteomes" id="UP000184255">
    <property type="component" value="Unassembled WGS sequence"/>
</dbReference>
<evidence type="ECO:0000313" key="2">
    <source>
        <dbReference type="Proteomes" id="UP000184255"/>
    </source>
</evidence>
<sequence length="119" mass="13418">MAILIGYVAIKSAIYCFRMTKPYFPSSITVHIDIAICILRDTLILNTLHTVDHKTKYADFLAYKHFVKSLGGFHEDSENGSIMASVAGLSASRPSHCRLLSSKMATYVHKKVYIFQFIQ</sequence>
<reference evidence="2" key="1">
    <citation type="journal article" date="2016" name="Genome Biol. Evol.">
        <title>Comparative 'omics' of the Fusarium fujikuroi species complex highlights differences in genetic potential and metabolite synthesis.</title>
        <authorList>
            <person name="Niehaus E.-M."/>
            <person name="Muensterkoetter M."/>
            <person name="Proctor R.H."/>
            <person name="Brown D.W."/>
            <person name="Sharon A."/>
            <person name="Idan Y."/>
            <person name="Oren-Young L."/>
            <person name="Sieber C.M."/>
            <person name="Novak O."/>
            <person name="Pencik A."/>
            <person name="Tarkowska D."/>
            <person name="Hromadova K."/>
            <person name="Freeman S."/>
            <person name="Maymon M."/>
            <person name="Elazar M."/>
            <person name="Youssef S.A."/>
            <person name="El-Shabrawy E.S.M."/>
            <person name="Shalaby A.B.A."/>
            <person name="Houterman P."/>
            <person name="Brock N.L."/>
            <person name="Burkhardt I."/>
            <person name="Tsavkelova E.A."/>
            <person name="Dickschat J.S."/>
            <person name="Galuszka P."/>
            <person name="Gueldener U."/>
            <person name="Tudzynski B."/>
        </authorList>
    </citation>
    <scope>NUCLEOTIDE SEQUENCE [LARGE SCALE GENOMIC DNA]</scope>
    <source>
        <strain evidence="2">MRC7560</strain>
    </source>
</reference>
<accession>A0A1L7SPN1</accession>
<name>A0A1L7SPN1_FUSMA</name>
<evidence type="ECO:0000313" key="1">
    <source>
        <dbReference type="EMBL" id="CVK85156.1"/>
    </source>
</evidence>
<organism evidence="1 2">
    <name type="scientific">Fusarium mangiferae</name>
    <name type="common">Mango malformation disease fungus</name>
    <dbReference type="NCBI Taxonomy" id="192010"/>
    <lineage>
        <taxon>Eukaryota</taxon>
        <taxon>Fungi</taxon>
        <taxon>Dikarya</taxon>
        <taxon>Ascomycota</taxon>
        <taxon>Pezizomycotina</taxon>
        <taxon>Sordariomycetes</taxon>
        <taxon>Hypocreomycetidae</taxon>
        <taxon>Hypocreales</taxon>
        <taxon>Nectriaceae</taxon>
        <taxon>Fusarium</taxon>
        <taxon>Fusarium fujikuroi species complex</taxon>
    </lineage>
</organism>
<dbReference type="VEuPathDB" id="FungiDB:FMAN_02063"/>
<comment type="caution">
    <text evidence="1">The sequence shown here is derived from an EMBL/GenBank/DDBJ whole genome shotgun (WGS) entry which is preliminary data.</text>
</comment>
<gene>
    <name evidence="1" type="ORF">FMAN_02063</name>
</gene>
<dbReference type="AlphaFoldDB" id="A0A1L7SPN1"/>